<feature type="region of interest" description="Disordered" evidence="8">
    <location>
        <begin position="233"/>
        <end position="267"/>
    </location>
</feature>
<keyword evidence="5" id="KW-0862">Zinc</keyword>
<dbReference type="Pfam" id="PF00096">
    <property type="entry name" value="zf-C2H2"/>
    <property type="match status" value="1"/>
</dbReference>
<dbReference type="SMART" id="SM00355">
    <property type="entry name" value="ZnF_C2H2"/>
    <property type="match status" value="3"/>
</dbReference>
<feature type="domain" description="C2H2-type" evidence="9">
    <location>
        <begin position="60"/>
        <end position="88"/>
    </location>
</feature>
<evidence type="ECO:0000256" key="5">
    <source>
        <dbReference type="ARBA" id="ARBA00022833"/>
    </source>
</evidence>
<dbReference type="EMBL" id="JTDF01010116">
    <property type="protein sequence ID" value="KAF8563976.1"/>
    <property type="molecule type" value="Genomic_DNA"/>
</dbReference>
<evidence type="ECO:0000259" key="9">
    <source>
        <dbReference type="PROSITE" id="PS50157"/>
    </source>
</evidence>
<evidence type="ECO:0000256" key="2">
    <source>
        <dbReference type="ARBA" id="ARBA00022723"/>
    </source>
</evidence>
<dbReference type="PROSITE" id="PS50157">
    <property type="entry name" value="ZINC_FINGER_C2H2_2"/>
    <property type="match status" value="2"/>
</dbReference>
<dbReference type="GO" id="GO:0008270">
    <property type="term" value="F:zinc ion binding"/>
    <property type="evidence" value="ECO:0007669"/>
    <property type="project" value="UniProtKB-KW"/>
</dbReference>
<dbReference type="GO" id="GO:0005634">
    <property type="term" value="C:nucleus"/>
    <property type="evidence" value="ECO:0007669"/>
    <property type="project" value="UniProtKB-SubCell"/>
</dbReference>
<comment type="caution">
    <text evidence="10">The sequence shown here is derived from an EMBL/GenBank/DDBJ whole genome shotgun (WGS) entry which is preliminary data.</text>
</comment>
<dbReference type="PANTHER" id="PTHR24406">
    <property type="entry name" value="TRANSCRIPTIONAL REPRESSOR CTCFL-RELATED"/>
    <property type="match status" value="1"/>
</dbReference>
<feature type="domain" description="C2H2-type" evidence="9">
    <location>
        <begin position="21"/>
        <end position="48"/>
    </location>
</feature>
<keyword evidence="2" id="KW-0479">Metal-binding</keyword>
<evidence type="ECO:0000256" key="1">
    <source>
        <dbReference type="ARBA" id="ARBA00004123"/>
    </source>
</evidence>
<dbReference type="Proteomes" id="UP000699462">
    <property type="component" value="Unassembled WGS sequence"/>
</dbReference>
<dbReference type="InterPro" id="IPR036236">
    <property type="entry name" value="Znf_C2H2_sf"/>
</dbReference>
<keyword evidence="3" id="KW-0677">Repeat</keyword>
<dbReference type="OrthoDB" id="6107234at2759"/>
<dbReference type="InterPro" id="IPR050888">
    <property type="entry name" value="ZnF_C2H2-type_TF"/>
</dbReference>
<dbReference type="Pfam" id="PF13912">
    <property type="entry name" value="zf-C2H2_6"/>
    <property type="match status" value="1"/>
</dbReference>
<sequence length="267" mass="29161">MTPPSTSVEGNPSGRDTDILIPCPICGFGFSSSSGLQRHLAGHKRNPIAHLVYLVGAIGFKCSSCVAEFGTQIGLYQHRRRAHSAEYSDEKLDLRLANSPPAITVSVGGDELLTRNECVRAPQNGEFQCPCGEVFKSKRGLGQHKRHKHPAVLNAERLAVLPRRKGEWSNYDTRKLVNLANTMVVSVSSKAVLYQKLASMFPGRSAEGVKKRLIKVSVLAELTLEHLRYHLTDVPSQSNSPPDIVFRTGRTSHSNSNTAAEATAHLT</sequence>
<dbReference type="PROSITE" id="PS00028">
    <property type="entry name" value="ZINC_FINGER_C2H2_1"/>
    <property type="match status" value="2"/>
</dbReference>
<dbReference type="AlphaFoldDB" id="A0A8T0D9C8"/>
<gene>
    <name evidence="10" type="ORF">P879_11572</name>
</gene>
<evidence type="ECO:0000256" key="4">
    <source>
        <dbReference type="ARBA" id="ARBA00022771"/>
    </source>
</evidence>
<keyword evidence="4 7" id="KW-0863">Zinc-finger</keyword>
<evidence type="ECO:0000313" key="10">
    <source>
        <dbReference type="EMBL" id="KAF8563976.1"/>
    </source>
</evidence>
<evidence type="ECO:0000256" key="7">
    <source>
        <dbReference type="PROSITE-ProRule" id="PRU00042"/>
    </source>
</evidence>
<dbReference type="SUPFAM" id="SSF57667">
    <property type="entry name" value="beta-beta-alpha zinc fingers"/>
    <property type="match status" value="1"/>
</dbReference>
<name>A0A8T0D9C8_9TREM</name>
<keyword evidence="6" id="KW-0539">Nucleus</keyword>
<evidence type="ECO:0000313" key="11">
    <source>
        <dbReference type="Proteomes" id="UP000699462"/>
    </source>
</evidence>
<dbReference type="Gene3D" id="3.30.160.60">
    <property type="entry name" value="Classic Zinc Finger"/>
    <property type="match status" value="1"/>
</dbReference>
<proteinExistence type="predicted"/>
<comment type="subcellular location">
    <subcellularLocation>
        <location evidence="1">Nucleus</location>
    </subcellularLocation>
</comment>
<protein>
    <recommendedName>
        <fullName evidence="9">C2H2-type domain-containing protein</fullName>
    </recommendedName>
</protein>
<dbReference type="InterPro" id="IPR013087">
    <property type="entry name" value="Znf_C2H2_type"/>
</dbReference>
<accession>A0A8T0D9C8</accession>
<feature type="compositionally biased region" description="Polar residues" evidence="8">
    <location>
        <begin position="249"/>
        <end position="267"/>
    </location>
</feature>
<evidence type="ECO:0000256" key="6">
    <source>
        <dbReference type="ARBA" id="ARBA00023242"/>
    </source>
</evidence>
<keyword evidence="11" id="KW-1185">Reference proteome</keyword>
<evidence type="ECO:0000256" key="3">
    <source>
        <dbReference type="ARBA" id="ARBA00022737"/>
    </source>
</evidence>
<evidence type="ECO:0000256" key="8">
    <source>
        <dbReference type="SAM" id="MobiDB-lite"/>
    </source>
</evidence>
<reference evidence="10 11" key="1">
    <citation type="submission" date="2019-07" db="EMBL/GenBank/DDBJ databases">
        <title>Annotation for the trematode Paragonimus westermani.</title>
        <authorList>
            <person name="Choi Y.-J."/>
        </authorList>
    </citation>
    <scope>NUCLEOTIDE SEQUENCE [LARGE SCALE GENOMIC DNA]</scope>
    <source>
        <strain evidence="10">180907_Pwestermani</strain>
    </source>
</reference>
<organism evidence="10 11">
    <name type="scientific">Paragonimus westermani</name>
    <dbReference type="NCBI Taxonomy" id="34504"/>
    <lineage>
        <taxon>Eukaryota</taxon>
        <taxon>Metazoa</taxon>
        <taxon>Spiralia</taxon>
        <taxon>Lophotrochozoa</taxon>
        <taxon>Platyhelminthes</taxon>
        <taxon>Trematoda</taxon>
        <taxon>Digenea</taxon>
        <taxon>Plagiorchiida</taxon>
        <taxon>Troglotremata</taxon>
        <taxon>Troglotrematidae</taxon>
        <taxon>Paragonimus</taxon>
    </lineage>
</organism>